<evidence type="ECO:0000256" key="1">
    <source>
        <dbReference type="SAM" id="MobiDB-lite"/>
    </source>
</evidence>
<dbReference type="PANTHER" id="PTHR47909:SF2">
    <property type="entry name" value="GPI INOSITOL-DEACYLASE"/>
    <property type="match status" value="1"/>
</dbReference>
<feature type="domain" description="DUF676" evidence="2">
    <location>
        <begin position="233"/>
        <end position="277"/>
    </location>
</feature>
<dbReference type="AlphaFoldDB" id="A0A7S2GTW5"/>
<sequence length="407" mass="43760">MTTPAALGPVCTYFERADELKKAYPFAANQLRLFGVELAMKMKKPDAGRFLMAQMDVLEAEKMQPSFTTPPSVQQAVPVAPPPEVPVPLEAPQASATAEEAEADAGSEGVGKASDDAVTSAMGEATLNEAPAPAPQHAPPPPPPPPPAVDSLVRDPVLICPAQFGTAGDYDELAEELRALGHPVMVAPLTPFEWFRLIPATLTAEYWRGDLSPDVALPFYYEAIAKGAEELTKAYPGRKISLVAHSIGGWITRSYLGQLSDDDRSKFGALVTLGTPHAPPPEGFFRTLDQTRGLLRFVEERYPGAYHPELRYMSVGSDAVAGSLPWSSNGRLLESTLALASYLPLCGDAFIRGDGITPLACAHLEGAEQRTLEAFHIAFVPLLGTRLRGTPWYGSPGIVEKWADFLQ</sequence>
<proteinExistence type="predicted"/>
<dbReference type="Pfam" id="PF05057">
    <property type="entry name" value="DUF676"/>
    <property type="match status" value="1"/>
</dbReference>
<accession>A0A7S2GTW5</accession>
<feature type="region of interest" description="Disordered" evidence="1">
    <location>
        <begin position="65"/>
        <end position="150"/>
    </location>
</feature>
<gene>
    <name evidence="3" type="ORF">CBRE1094_LOCUS22010</name>
</gene>
<reference evidence="3" key="1">
    <citation type="submission" date="2021-01" db="EMBL/GenBank/DDBJ databases">
        <authorList>
            <person name="Corre E."/>
            <person name="Pelletier E."/>
            <person name="Niang G."/>
            <person name="Scheremetjew M."/>
            <person name="Finn R."/>
            <person name="Kale V."/>
            <person name="Holt S."/>
            <person name="Cochrane G."/>
            <person name="Meng A."/>
            <person name="Brown T."/>
            <person name="Cohen L."/>
        </authorList>
    </citation>
    <scope>NUCLEOTIDE SEQUENCE</scope>
    <source>
        <strain evidence="3">UTEX LB 985</strain>
    </source>
</reference>
<organism evidence="3">
    <name type="scientific">Haptolina brevifila</name>
    <dbReference type="NCBI Taxonomy" id="156173"/>
    <lineage>
        <taxon>Eukaryota</taxon>
        <taxon>Haptista</taxon>
        <taxon>Haptophyta</taxon>
        <taxon>Prymnesiophyceae</taxon>
        <taxon>Prymnesiales</taxon>
        <taxon>Prymnesiaceae</taxon>
        <taxon>Haptolina</taxon>
    </lineage>
</organism>
<dbReference type="InterPro" id="IPR007751">
    <property type="entry name" value="DUF676_lipase-like"/>
</dbReference>
<dbReference type="Gene3D" id="3.40.50.1820">
    <property type="entry name" value="alpha/beta hydrolase"/>
    <property type="match status" value="1"/>
</dbReference>
<feature type="compositionally biased region" description="Pro residues" evidence="1">
    <location>
        <begin position="132"/>
        <end position="148"/>
    </location>
</feature>
<dbReference type="PANTHER" id="PTHR47909">
    <property type="entry name" value="ALPHA/BETA-HYDROLASES SUPERFAMILY PROTEIN"/>
    <property type="match status" value="1"/>
</dbReference>
<dbReference type="SUPFAM" id="SSF53474">
    <property type="entry name" value="alpha/beta-Hydrolases"/>
    <property type="match status" value="1"/>
</dbReference>
<protein>
    <recommendedName>
        <fullName evidence="2">DUF676 domain-containing protein</fullName>
    </recommendedName>
</protein>
<evidence type="ECO:0000313" key="3">
    <source>
        <dbReference type="EMBL" id="CAD9468911.1"/>
    </source>
</evidence>
<name>A0A7S2GTW5_9EUKA</name>
<feature type="compositionally biased region" description="Low complexity" evidence="1">
    <location>
        <begin position="87"/>
        <end position="98"/>
    </location>
</feature>
<dbReference type="EMBL" id="HBGU01040333">
    <property type="protein sequence ID" value="CAD9468911.1"/>
    <property type="molecule type" value="Transcribed_RNA"/>
</dbReference>
<dbReference type="InterPro" id="IPR029058">
    <property type="entry name" value="AB_hydrolase_fold"/>
</dbReference>
<evidence type="ECO:0000259" key="2">
    <source>
        <dbReference type="Pfam" id="PF05057"/>
    </source>
</evidence>